<feature type="transmembrane region" description="Helical" evidence="7">
    <location>
        <begin position="180"/>
        <end position="196"/>
    </location>
</feature>
<dbReference type="EMBL" id="AUZY01008486">
    <property type="protein sequence ID" value="EQD45759.1"/>
    <property type="molecule type" value="Genomic_DNA"/>
</dbReference>
<feature type="transmembrane region" description="Helical" evidence="7">
    <location>
        <begin position="152"/>
        <end position="174"/>
    </location>
</feature>
<keyword evidence="6 7" id="KW-0472">Membrane</keyword>
<dbReference type="AlphaFoldDB" id="T1AYN0"/>
<evidence type="ECO:0000256" key="7">
    <source>
        <dbReference type="SAM" id="Phobius"/>
    </source>
</evidence>
<name>T1AYN0_9ZZZZ</name>
<feature type="transmembrane region" description="Helical" evidence="7">
    <location>
        <begin position="111"/>
        <end position="131"/>
    </location>
</feature>
<dbReference type="PANTHER" id="PTHR23517">
    <property type="entry name" value="RESISTANCE PROTEIN MDTM, PUTATIVE-RELATED-RELATED"/>
    <property type="match status" value="1"/>
</dbReference>
<feature type="transmembrane region" description="Helical" evidence="7">
    <location>
        <begin position="267"/>
        <end position="288"/>
    </location>
</feature>
<evidence type="ECO:0000256" key="5">
    <source>
        <dbReference type="ARBA" id="ARBA00022989"/>
    </source>
</evidence>
<evidence type="ECO:0000256" key="6">
    <source>
        <dbReference type="ARBA" id="ARBA00023136"/>
    </source>
</evidence>
<evidence type="ECO:0000259" key="8">
    <source>
        <dbReference type="PROSITE" id="PS50850"/>
    </source>
</evidence>
<dbReference type="Pfam" id="PF07690">
    <property type="entry name" value="MFS_1"/>
    <property type="match status" value="2"/>
</dbReference>
<evidence type="ECO:0000256" key="1">
    <source>
        <dbReference type="ARBA" id="ARBA00004651"/>
    </source>
</evidence>
<feature type="transmembrane region" description="Helical" evidence="7">
    <location>
        <begin position="21"/>
        <end position="40"/>
    </location>
</feature>
<gene>
    <name evidence="9" type="ORF">B1B_12914</name>
</gene>
<evidence type="ECO:0000313" key="9">
    <source>
        <dbReference type="EMBL" id="EQD45759.1"/>
    </source>
</evidence>
<accession>T1AYN0</accession>
<sequence length="422" mass="44728">MPNRLPTREAPWGIRANWKQFALLTLTVFWVGSVIGIERVTVPLLGVERFHLVQYVVLLSFVASFGFVKAFLNLVAGRAADRWGRRPVLLTGWLVALPVPFLLIFAPNWGWVVVANALVGVNQGFAWSMSVTSQIDLAGSSARGLAVGINEAGGYAGVTIGGIAGAILAGPYIAVYPFEFLLAIVVVALIVTFAFVKETRGFAHRETTPTGPADPLATSRSTRTSFAKATWGDRRLLSCHQAGLIEKFVDTIAWGLFPLYFVVQGVAIPTVGALVGAYTGTWAFLQLATGHLSDRIGRKIPIVLGMEVAGAGVALVAFSGSLLGWFLGAVTAGVGMALLYPNLVAAVADIAAPVERGSVLGVYRFWRDSGYGFGAIAAGLVADAFGLTSAFFVVALLMAASGAVVAWLYRDVRVHGESRSRS</sequence>
<dbReference type="InterPro" id="IPR050171">
    <property type="entry name" value="MFS_Transporters"/>
</dbReference>
<evidence type="ECO:0000256" key="3">
    <source>
        <dbReference type="ARBA" id="ARBA00022475"/>
    </source>
</evidence>
<organism evidence="9">
    <name type="scientific">mine drainage metagenome</name>
    <dbReference type="NCBI Taxonomy" id="410659"/>
    <lineage>
        <taxon>unclassified sequences</taxon>
        <taxon>metagenomes</taxon>
        <taxon>ecological metagenomes</taxon>
    </lineage>
</organism>
<dbReference type="PANTHER" id="PTHR23517:SF3">
    <property type="entry name" value="INTEGRAL MEMBRANE TRANSPORT PROTEIN"/>
    <property type="match status" value="1"/>
</dbReference>
<comment type="caution">
    <text evidence="9">The sequence shown here is derived from an EMBL/GenBank/DDBJ whole genome shotgun (WGS) entry which is preliminary data.</text>
</comment>
<dbReference type="PROSITE" id="PS50850">
    <property type="entry name" value="MFS"/>
    <property type="match status" value="1"/>
</dbReference>
<dbReference type="Gene3D" id="1.20.1250.20">
    <property type="entry name" value="MFS general substrate transporter like domains"/>
    <property type="match status" value="2"/>
</dbReference>
<feature type="transmembrane region" description="Helical" evidence="7">
    <location>
        <begin position="391"/>
        <end position="409"/>
    </location>
</feature>
<reference evidence="9" key="2">
    <citation type="journal article" date="2014" name="ISME J.">
        <title>Microbial stratification in low pH oxic and suboxic macroscopic growths along an acid mine drainage.</title>
        <authorList>
            <person name="Mendez-Garcia C."/>
            <person name="Mesa V."/>
            <person name="Sprenger R.R."/>
            <person name="Richter M."/>
            <person name="Diez M.S."/>
            <person name="Solano J."/>
            <person name="Bargiela R."/>
            <person name="Golyshina O.V."/>
            <person name="Manteca A."/>
            <person name="Ramos J.L."/>
            <person name="Gallego J.R."/>
            <person name="Llorente I."/>
            <person name="Martins Dos Santos V.A."/>
            <person name="Jensen O.N."/>
            <person name="Pelaez A.I."/>
            <person name="Sanchez J."/>
            <person name="Ferrer M."/>
        </authorList>
    </citation>
    <scope>NUCLEOTIDE SEQUENCE</scope>
</reference>
<dbReference type="InterPro" id="IPR036259">
    <property type="entry name" value="MFS_trans_sf"/>
</dbReference>
<keyword evidence="2" id="KW-0813">Transport</keyword>
<comment type="subcellular location">
    <subcellularLocation>
        <location evidence="1">Cell membrane</location>
        <topology evidence="1">Multi-pass membrane protein</topology>
    </subcellularLocation>
</comment>
<feature type="transmembrane region" description="Helical" evidence="7">
    <location>
        <begin position="52"/>
        <end position="76"/>
    </location>
</feature>
<evidence type="ECO:0000256" key="2">
    <source>
        <dbReference type="ARBA" id="ARBA00022448"/>
    </source>
</evidence>
<dbReference type="GO" id="GO:0022857">
    <property type="term" value="F:transmembrane transporter activity"/>
    <property type="evidence" value="ECO:0007669"/>
    <property type="project" value="InterPro"/>
</dbReference>
<dbReference type="InterPro" id="IPR005829">
    <property type="entry name" value="Sugar_transporter_CS"/>
</dbReference>
<keyword evidence="4 7" id="KW-0812">Transmembrane</keyword>
<dbReference type="SUPFAM" id="SSF103473">
    <property type="entry name" value="MFS general substrate transporter"/>
    <property type="match status" value="1"/>
</dbReference>
<keyword evidence="3" id="KW-1003">Cell membrane</keyword>
<feature type="transmembrane region" description="Helical" evidence="7">
    <location>
        <begin position="325"/>
        <end position="348"/>
    </location>
</feature>
<feature type="transmembrane region" description="Helical" evidence="7">
    <location>
        <begin position="300"/>
        <end position="319"/>
    </location>
</feature>
<dbReference type="PROSITE" id="PS00216">
    <property type="entry name" value="SUGAR_TRANSPORT_1"/>
    <property type="match status" value="1"/>
</dbReference>
<proteinExistence type="predicted"/>
<dbReference type="CDD" id="cd17325">
    <property type="entry name" value="MFS_MdtG_SLC18_like"/>
    <property type="match status" value="1"/>
</dbReference>
<feature type="domain" description="Major facilitator superfamily (MFS) profile" evidence="8">
    <location>
        <begin position="20"/>
        <end position="413"/>
    </location>
</feature>
<feature type="transmembrane region" description="Helical" evidence="7">
    <location>
        <begin position="88"/>
        <end position="105"/>
    </location>
</feature>
<dbReference type="GO" id="GO:0005886">
    <property type="term" value="C:plasma membrane"/>
    <property type="evidence" value="ECO:0007669"/>
    <property type="project" value="UniProtKB-SubCell"/>
</dbReference>
<keyword evidence="5 7" id="KW-1133">Transmembrane helix</keyword>
<protein>
    <submittedName>
        <fullName evidence="9">Major facilitator superfamily MFS_1</fullName>
    </submittedName>
</protein>
<reference evidence="9" key="1">
    <citation type="submission" date="2013-08" db="EMBL/GenBank/DDBJ databases">
        <authorList>
            <person name="Mendez C."/>
            <person name="Richter M."/>
            <person name="Ferrer M."/>
            <person name="Sanchez J."/>
        </authorList>
    </citation>
    <scope>NUCLEOTIDE SEQUENCE</scope>
</reference>
<dbReference type="InterPro" id="IPR011701">
    <property type="entry name" value="MFS"/>
</dbReference>
<evidence type="ECO:0000256" key="4">
    <source>
        <dbReference type="ARBA" id="ARBA00022692"/>
    </source>
</evidence>
<dbReference type="InterPro" id="IPR020846">
    <property type="entry name" value="MFS_dom"/>
</dbReference>